<sequence length="181" mass="21445">MKNIIWSFAWVAFLEVHVGFMWADDPTLEQVMQKQLRLHYMMLFPCAIYKYNMFLNMMMGFYIWDILCILKQNIHYNKLVHHVLTMSMVGTLYGADLITSICTRITILMIGTSLCIKGKKFRHRRLILRSGFVINNIIAPLIAGKWNRPSRYPMICFALFQGYNFCKLDWSDRILENETQK</sequence>
<keyword evidence="1" id="KW-0472">Membrane</keyword>
<feature type="transmembrane region" description="Helical" evidence="1">
    <location>
        <begin position="126"/>
        <end position="144"/>
    </location>
</feature>
<protein>
    <recommendedName>
        <fullName evidence="3">TLC domain-containing protein</fullName>
    </recommendedName>
</protein>
<keyword evidence="1" id="KW-1133">Transmembrane helix</keyword>
<keyword evidence="1" id="KW-0812">Transmembrane</keyword>
<feature type="transmembrane region" description="Helical" evidence="1">
    <location>
        <begin position="47"/>
        <end position="70"/>
    </location>
</feature>
<dbReference type="EMBL" id="MN448274">
    <property type="protein sequence ID" value="QFG73881.1"/>
    <property type="molecule type" value="Genomic_DNA"/>
</dbReference>
<evidence type="ECO:0008006" key="3">
    <source>
        <dbReference type="Google" id="ProtNLM"/>
    </source>
</evidence>
<name>A0A5J6VKG2_9VIRU</name>
<proteinExistence type="predicted"/>
<accession>A0A5J6VKG2</accession>
<evidence type="ECO:0000256" key="1">
    <source>
        <dbReference type="SAM" id="Phobius"/>
    </source>
</evidence>
<organism evidence="2">
    <name type="scientific">Megaviridae environmental sample</name>
    <dbReference type="NCBI Taxonomy" id="1737588"/>
    <lineage>
        <taxon>Viruses</taxon>
        <taxon>Varidnaviria</taxon>
        <taxon>Bamfordvirae</taxon>
        <taxon>Nucleocytoviricota</taxon>
        <taxon>Megaviricetes</taxon>
        <taxon>Imitervirales</taxon>
        <taxon>Mimiviridae</taxon>
        <taxon>environmental samples</taxon>
    </lineage>
</organism>
<evidence type="ECO:0000313" key="2">
    <source>
        <dbReference type="EMBL" id="QFG73881.1"/>
    </source>
</evidence>
<reference evidence="2" key="1">
    <citation type="journal article" date="2019" name="Philos. Trans. R. Soc. Lond., B, Biol. Sci.">
        <title>Targeted metagenomic recovery of four divergent viruses reveals shared and distinctive characteristics of giant viruses of marine eukaryotes.</title>
        <authorList>
            <person name="Needham D.M."/>
            <person name="Poirier C."/>
            <person name="Hehenberger E."/>
            <person name="Jimenez V."/>
            <person name="Swalwell J.E."/>
            <person name="Santoro A.E."/>
            <person name="Worden A.Z."/>
        </authorList>
    </citation>
    <scope>NUCLEOTIDE SEQUENCE</scope>
    <source>
        <strain evidence="2">OPacV-662</strain>
    </source>
</reference>